<dbReference type="PANTHER" id="PTHR30036">
    <property type="entry name" value="D-XYLOSE-BINDING PERIPLASMIC PROTEIN"/>
    <property type="match status" value="1"/>
</dbReference>
<accession>Q0AZU3</accession>
<evidence type="ECO:0000256" key="1">
    <source>
        <dbReference type="ARBA" id="ARBA00004196"/>
    </source>
</evidence>
<dbReference type="AlphaFoldDB" id="Q0AZU3"/>
<reference evidence="6" key="1">
    <citation type="journal article" date="2010" name="Environ. Microbiol.">
        <title>The genome of Syntrophomonas wolfei: new insights into syntrophic metabolism and biohydrogen production.</title>
        <authorList>
            <person name="Sieber J.R."/>
            <person name="Sims D.R."/>
            <person name="Han C."/>
            <person name="Kim E."/>
            <person name="Lykidis A."/>
            <person name="Lapidus A.L."/>
            <person name="McDonnald E."/>
            <person name="Rohlin L."/>
            <person name="Culley D.E."/>
            <person name="Gunsalus R."/>
            <person name="McInerney M.J."/>
        </authorList>
    </citation>
    <scope>NUCLEOTIDE SEQUENCE [LARGE SCALE GENOMIC DNA]</scope>
    <source>
        <strain evidence="6">DSM 2245B / Goettingen</strain>
    </source>
</reference>
<evidence type="ECO:0000313" key="6">
    <source>
        <dbReference type="Proteomes" id="UP000001968"/>
    </source>
</evidence>
<protein>
    <submittedName>
        <fullName evidence="5">Putative sugar ABC transporter, substrate-binding protein</fullName>
    </submittedName>
</protein>
<feature type="signal peptide" evidence="3">
    <location>
        <begin position="1"/>
        <end position="25"/>
    </location>
</feature>
<dbReference type="SUPFAM" id="SSF53822">
    <property type="entry name" value="Periplasmic binding protein-like I"/>
    <property type="match status" value="1"/>
</dbReference>
<dbReference type="Proteomes" id="UP000001968">
    <property type="component" value="Chromosome"/>
</dbReference>
<organism evidence="5 6">
    <name type="scientific">Syntrophomonas wolfei subsp. wolfei (strain DSM 2245B / Goettingen)</name>
    <dbReference type="NCBI Taxonomy" id="335541"/>
    <lineage>
        <taxon>Bacteria</taxon>
        <taxon>Bacillati</taxon>
        <taxon>Bacillota</taxon>
        <taxon>Clostridia</taxon>
        <taxon>Eubacteriales</taxon>
        <taxon>Syntrophomonadaceae</taxon>
        <taxon>Syntrophomonas</taxon>
    </lineage>
</organism>
<dbReference type="InterPro" id="IPR050555">
    <property type="entry name" value="Bact_Solute-Bind_Prot2"/>
</dbReference>
<dbReference type="PANTHER" id="PTHR30036:SF7">
    <property type="entry name" value="ABC TRANSPORTER PERIPLASMIC-BINDING PROTEIN YPHF"/>
    <property type="match status" value="1"/>
</dbReference>
<evidence type="ECO:0000256" key="2">
    <source>
        <dbReference type="ARBA" id="ARBA00007639"/>
    </source>
</evidence>
<dbReference type="CDD" id="cd06302">
    <property type="entry name" value="PBP1_LsrB_Quorum_Sensing-like"/>
    <property type="match status" value="1"/>
</dbReference>
<dbReference type="PROSITE" id="PS51257">
    <property type="entry name" value="PROKAR_LIPOPROTEIN"/>
    <property type="match status" value="1"/>
</dbReference>
<dbReference type="EMBL" id="CP000448">
    <property type="protein sequence ID" value="ABI67761.1"/>
    <property type="molecule type" value="Genomic_DNA"/>
</dbReference>
<keyword evidence="6" id="KW-1185">Reference proteome</keyword>
<evidence type="ECO:0000259" key="4">
    <source>
        <dbReference type="Pfam" id="PF13407"/>
    </source>
</evidence>
<dbReference type="InterPro" id="IPR025997">
    <property type="entry name" value="SBP_2_dom"/>
</dbReference>
<gene>
    <name evidence="5" type="ordered locus">Swol_0423</name>
</gene>
<keyword evidence="3" id="KW-0732">Signal</keyword>
<dbReference type="GO" id="GO:0030288">
    <property type="term" value="C:outer membrane-bounded periplasmic space"/>
    <property type="evidence" value="ECO:0007669"/>
    <property type="project" value="TreeGrafter"/>
</dbReference>
<feature type="chain" id="PRO_5038519514" evidence="3">
    <location>
        <begin position="26"/>
        <end position="352"/>
    </location>
</feature>
<proteinExistence type="inferred from homology"/>
<dbReference type="STRING" id="335541.Swol_0423"/>
<name>Q0AZU3_SYNWW</name>
<dbReference type="InterPro" id="IPR028082">
    <property type="entry name" value="Peripla_BP_I"/>
</dbReference>
<comment type="subcellular location">
    <subcellularLocation>
        <location evidence="1">Cell envelope</location>
    </subcellularLocation>
</comment>
<sequence length="352" mass="38077">MGIMKKSRFFIAVLLIWAMSLSVFGCSKEDSATTGDAKKAETGEKAPATKGKIAFVTFATGVPYFEIGAAGAKQAGQALGYEVVYKGPAKADSAAEIQIINDLVTQGEVKAIVVACMDSKSIIPALKKAREADIKVVTWDLDCEPEGRDCYAGLMDLVVMGNEWIESMVRSVGDEGEYAIVMATLTNEFMNKRIDNMKKYAAEKYPKLKLVAVESCDADPQKAYQISKDLLTKYPNLKCIATSSTEAFSSAAKAIEDDGKIGQVYVVGGLTPNLAKPAFKSGAAKEAVLWDPGKWAGFGVTIATQLIEGKTFDKVGKVEITGFPKAELFAPGILYYHELLTFTPENVDRYDF</sequence>
<evidence type="ECO:0000313" key="5">
    <source>
        <dbReference type="EMBL" id="ABI67761.1"/>
    </source>
</evidence>
<dbReference type="Gene3D" id="3.40.50.2300">
    <property type="match status" value="2"/>
</dbReference>
<dbReference type="GO" id="GO:0030246">
    <property type="term" value="F:carbohydrate binding"/>
    <property type="evidence" value="ECO:0007669"/>
    <property type="project" value="TreeGrafter"/>
</dbReference>
<dbReference type="OrthoDB" id="9795981at2"/>
<comment type="similarity">
    <text evidence="2">Belongs to the bacterial solute-binding protein 2 family.</text>
</comment>
<dbReference type="KEGG" id="swo:Swol_0423"/>
<dbReference type="Pfam" id="PF13407">
    <property type="entry name" value="Peripla_BP_4"/>
    <property type="match status" value="1"/>
</dbReference>
<feature type="domain" description="Periplasmic binding protein" evidence="4">
    <location>
        <begin position="53"/>
        <end position="310"/>
    </location>
</feature>
<dbReference type="HOGENOM" id="CLU_037628_3_0_9"/>
<evidence type="ECO:0000256" key="3">
    <source>
        <dbReference type="SAM" id="SignalP"/>
    </source>
</evidence>
<dbReference type="eggNOG" id="COG1879">
    <property type="taxonomic scope" value="Bacteria"/>
</dbReference>